<accession>A0A5J4U869</accession>
<organism evidence="2 3">
    <name type="scientific">Streblomastix strix</name>
    <dbReference type="NCBI Taxonomy" id="222440"/>
    <lineage>
        <taxon>Eukaryota</taxon>
        <taxon>Metamonada</taxon>
        <taxon>Preaxostyla</taxon>
        <taxon>Oxymonadida</taxon>
        <taxon>Streblomastigidae</taxon>
        <taxon>Streblomastix</taxon>
    </lineage>
</organism>
<comment type="caution">
    <text evidence="2">The sequence shown here is derived from an EMBL/GenBank/DDBJ whole genome shotgun (WGS) entry which is preliminary data.</text>
</comment>
<evidence type="ECO:0000313" key="3">
    <source>
        <dbReference type="Proteomes" id="UP000324800"/>
    </source>
</evidence>
<sequence>MNTKLDNRENKAKNLSKKENLEEKQIKNKIEEDLIDSDGTKKMRIDEEGNSIIVPKSKQQKQLLSPLISKEKEKEKTKSKRGRPRIKRDVVEDDENEEEDDDLLNISAKKR</sequence>
<feature type="compositionally biased region" description="Basic residues" evidence="1">
    <location>
        <begin position="77"/>
        <end position="86"/>
    </location>
</feature>
<name>A0A5J4U869_9EUKA</name>
<feature type="non-terminal residue" evidence="2">
    <location>
        <position position="111"/>
    </location>
</feature>
<protein>
    <submittedName>
        <fullName evidence="2">Uncharacterized protein</fullName>
    </submittedName>
</protein>
<feature type="compositionally biased region" description="Acidic residues" evidence="1">
    <location>
        <begin position="91"/>
        <end position="103"/>
    </location>
</feature>
<dbReference type="AlphaFoldDB" id="A0A5J4U869"/>
<feature type="compositionally biased region" description="Basic and acidic residues" evidence="1">
    <location>
        <begin position="1"/>
        <end position="47"/>
    </location>
</feature>
<gene>
    <name evidence="2" type="ORF">EZS28_038039</name>
</gene>
<dbReference type="EMBL" id="SNRW01019384">
    <property type="protein sequence ID" value="KAA6366434.1"/>
    <property type="molecule type" value="Genomic_DNA"/>
</dbReference>
<evidence type="ECO:0000256" key="1">
    <source>
        <dbReference type="SAM" id="MobiDB-lite"/>
    </source>
</evidence>
<reference evidence="2 3" key="1">
    <citation type="submission" date="2019-03" db="EMBL/GenBank/DDBJ databases">
        <title>Single cell metagenomics reveals metabolic interactions within the superorganism composed of flagellate Streblomastix strix and complex community of Bacteroidetes bacteria on its surface.</title>
        <authorList>
            <person name="Treitli S.C."/>
            <person name="Kolisko M."/>
            <person name="Husnik F."/>
            <person name="Keeling P."/>
            <person name="Hampl V."/>
        </authorList>
    </citation>
    <scope>NUCLEOTIDE SEQUENCE [LARGE SCALE GENOMIC DNA]</scope>
    <source>
        <strain evidence="2">ST1C</strain>
    </source>
</reference>
<proteinExistence type="predicted"/>
<dbReference type="Proteomes" id="UP000324800">
    <property type="component" value="Unassembled WGS sequence"/>
</dbReference>
<evidence type="ECO:0000313" key="2">
    <source>
        <dbReference type="EMBL" id="KAA6366434.1"/>
    </source>
</evidence>
<feature type="region of interest" description="Disordered" evidence="1">
    <location>
        <begin position="1"/>
        <end position="111"/>
    </location>
</feature>